<dbReference type="PANTHER" id="PTHR42957:SF1">
    <property type="entry name" value="HELICASE MJ1565-RELATED"/>
    <property type="match status" value="1"/>
</dbReference>
<dbReference type="AlphaFoldDB" id="A0A7V8LKK2"/>
<sequence length="333" mass="36043">MAEGSTDLNLSLRLFGSLARGDTVYWQDSATGRKYLYQVLGRELSREVWDGSSVVAEHGTAVMLGTVEPGGIVRNAALPAPYVPVFPADAVSGTLPNGYGRIGKISGTEVPFGISAEQLSAHHLAILGMSGMGKTTVARRVLNLLAKESVVIAMDGTGEYKSRFGLKPWQSPVGLSTRGSWVYEPSGVLAQKASEFIKDIMTQANSEYVSGEPLRRTLLLEEAHSYLPEWNFVATRSESDFVATSCRYILQARKFGLSFVLVSQRTAVISKSALSQCESYVVLRTLDETSLQYIEGVLGREFRDVVSSLSRFQAVCVGPAFSTGTPVVVDLDP</sequence>
<protein>
    <recommendedName>
        <fullName evidence="1">AAA+ ATPase domain-containing protein</fullName>
    </recommendedName>
</protein>
<dbReference type="Gene3D" id="3.40.50.300">
    <property type="entry name" value="P-loop containing nucleotide triphosphate hydrolases"/>
    <property type="match status" value="1"/>
</dbReference>
<gene>
    <name evidence="2" type="ORF">AN908_23225</name>
</gene>
<dbReference type="InterPro" id="IPR003593">
    <property type="entry name" value="AAA+_ATPase"/>
</dbReference>
<evidence type="ECO:0000259" key="1">
    <source>
        <dbReference type="SMART" id="SM00382"/>
    </source>
</evidence>
<dbReference type="InterPro" id="IPR027417">
    <property type="entry name" value="P-loop_NTPase"/>
</dbReference>
<comment type="caution">
    <text evidence="2">The sequence shown here is derived from an EMBL/GenBank/DDBJ whole genome shotgun (WGS) entry which is preliminary data.</text>
</comment>
<dbReference type="Proteomes" id="UP000037843">
    <property type="component" value="Unassembled WGS sequence"/>
</dbReference>
<dbReference type="InterPro" id="IPR002789">
    <property type="entry name" value="HerA_central"/>
</dbReference>
<dbReference type="EMBL" id="LJFO01000016">
    <property type="protein sequence ID" value="KPG04770.1"/>
    <property type="molecule type" value="Genomic_DNA"/>
</dbReference>
<organism evidence="2 3">
    <name type="scientific">Mycobacteroides immunogenum</name>
    <dbReference type="NCBI Taxonomy" id="83262"/>
    <lineage>
        <taxon>Bacteria</taxon>
        <taxon>Bacillati</taxon>
        <taxon>Actinomycetota</taxon>
        <taxon>Actinomycetes</taxon>
        <taxon>Mycobacteriales</taxon>
        <taxon>Mycobacteriaceae</taxon>
        <taxon>Mycobacteroides</taxon>
    </lineage>
</organism>
<reference evidence="2 3" key="1">
    <citation type="submission" date="2015-09" db="EMBL/GenBank/DDBJ databases">
        <title>Genome Sequences of Mycobacterium immunogenum Isolates, Recuperated from a Chloraminated Drinking Water Distribution System Simulator Subjected to Episodes of Nitrification.</title>
        <authorList>
            <person name="Gomez-Alvarez V."/>
            <person name="Revetta R.P."/>
        </authorList>
    </citation>
    <scope>NUCLEOTIDE SEQUENCE [LARGE SCALE GENOMIC DNA]</scope>
    <source>
        <strain evidence="2 3">H008</strain>
    </source>
</reference>
<dbReference type="PANTHER" id="PTHR42957">
    <property type="entry name" value="HELICASE MJ1565-RELATED"/>
    <property type="match status" value="1"/>
</dbReference>
<dbReference type="InterPro" id="IPR008571">
    <property type="entry name" value="HerA-like"/>
</dbReference>
<dbReference type="SUPFAM" id="SSF52540">
    <property type="entry name" value="P-loop containing nucleoside triphosphate hydrolases"/>
    <property type="match status" value="1"/>
</dbReference>
<name>A0A7V8LKK2_9MYCO</name>
<evidence type="ECO:0000313" key="3">
    <source>
        <dbReference type="Proteomes" id="UP000037843"/>
    </source>
</evidence>
<evidence type="ECO:0000313" key="2">
    <source>
        <dbReference type="EMBL" id="KPG04770.1"/>
    </source>
</evidence>
<dbReference type="Pfam" id="PF01935">
    <property type="entry name" value="DUF87"/>
    <property type="match status" value="1"/>
</dbReference>
<proteinExistence type="predicted"/>
<dbReference type="SMART" id="SM00382">
    <property type="entry name" value="AAA"/>
    <property type="match status" value="1"/>
</dbReference>
<accession>A0A7V8LKK2</accession>
<feature type="domain" description="AAA+ ATPase" evidence="1">
    <location>
        <begin position="120"/>
        <end position="285"/>
    </location>
</feature>